<dbReference type="NCBIfam" id="TIGR01733">
    <property type="entry name" value="AA-adenyl-dom"/>
    <property type="match status" value="4"/>
</dbReference>
<dbReference type="CDD" id="cd05930">
    <property type="entry name" value="A_NRPS"/>
    <property type="match status" value="1"/>
</dbReference>
<dbReference type="InterPro" id="IPR023213">
    <property type="entry name" value="CAT-like_dom_sf"/>
</dbReference>
<dbReference type="Gene3D" id="3.30.559.30">
    <property type="entry name" value="Nonribosomal peptide synthetase, condensation domain"/>
    <property type="match status" value="5"/>
</dbReference>
<evidence type="ECO:0000256" key="7">
    <source>
        <dbReference type="SAM" id="MobiDB-lite"/>
    </source>
</evidence>
<dbReference type="FunFam" id="1.10.1200.10:FF:000005">
    <property type="entry name" value="Nonribosomal peptide synthetase 1"/>
    <property type="match status" value="1"/>
</dbReference>
<keyword evidence="4" id="KW-0597">Phosphoprotein</keyword>
<proteinExistence type="inferred from homology"/>
<dbReference type="Pfam" id="PF00550">
    <property type="entry name" value="PP-binding"/>
    <property type="match status" value="4"/>
</dbReference>
<dbReference type="InterPro" id="IPR006162">
    <property type="entry name" value="Ppantetheine_attach_site"/>
</dbReference>
<dbReference type="SUPFAM" id="SSF47336">
    <property type="entry name" value="ACP-like"/>
    <property type="match status" value="4"/>
</dbReference>
<dbReference type="Gene3D" id="1.10.1200.10">
    <property type="entry name" value="ACP-like"/>
    <property type="match status" value="4"/>
</dbReference>
<dbReference type="GO" id="GO:0008610">
    <property type="term" value="P:lipid biosynthetic process"/>
    <property type="evidence" value="ECO:0007669"/>
    <property type="project" value="UniProtKB-ARBA"/>
</dbReference>
<sequence>MQPGSPLYNCGVFFDIDAPVDPGLLDRAVVRAVEDTAALRVRFAEDDEGLWLRTVPEAATPRHVDLGGEEDPYAAALAWMRDDLATPVDPARDTLYGHALLTLAPDRHLLVFRYHHIALDGWGQILHCRRIAELYTAFAEDADTPAAPFGTLPDLLADDAAYLGSPAHARDAAYWRDALADPPEPPRLAAGSPQPAHSELRAGARLSEPQVAALSAAAGAARTRWTVVLVAAVAAYLHRLTSVRDVVLGLPVAARTSRTALTTPGMLANEVPLRLRVYPATTFRDLVAQADAQVRDAVRHQRYRGEDLHRDFGRTATHPLTGPVVNLVAQDLSIDLAGRTVTARQLSTGRVRDLSVHISGATDGTGGIHVDFDAHPGLYEDTALLAHRDRFLGFLTELLEDLALPVGRADILDAEDTRRALVEWNDTARDVPDTTLPALFAEQVRRTPTRPALDVDGTVVTYAELDARAEHLARRLRRAGARPESFVAVVLPRSADLVVALLAVVRTGAAYVPVDPTYPADRIQYVLRDCDPALVVTESRLADRVPVPASRRLLVDDPGTATGPRVAADRPVQGPLPRHPAYVIYTSGSTGRPKGVVVEHRSLAAYLQRARQEYPAAAGTSLLHSPVAFDLTVTALYTPLVSGGTVRVAELDEDTAHTGGQPTFMKVTPSHLELLDALPSAASPSDTLVIGGEALHGAVLDAWRRRHPDAVVYNAYGPTEATVNCLDHRLEPGSRLHDGPVPIGRPFANTRAYVLDGALRPVPPGVAGELYIAGTGLARGYWKRPGLTAERFVADPHAGLHGDAGARMYRTGDLVRRRDDGTLVFVGRADGQVKIRGHRIELGEVQSRLARLPEVAQAAVVAREDRPGDLRLVGYAVPSGGAHPDSLREQLADTLPEYMVPAAIVLLDALPLTPNGKLDRKALPAPEYADDTPARAARTPHEELLCELFARVLGLPQVGPDSDFFALGGHSLLATRLAARIRAAFRADVSVRQLFDTPTPAGLARHLATADTEGTDDARPVPVRGRPERVPASYGQRRWWFLDRLEAQDSATHNIPAALRLTGDLDRGALHAALADVVARHEPLRTLLTEDPGGLRQTVLPADASHPALPVLPVTPDALDGALAAAARERFDLGTEPPLRAKLFTTSDTEHVLLLVVHHVAADGWSMERLVRDLATAYAGRRQGHAPDWAPLPLQYADYALWQHAFLGEPGDPGSRADRQLAYWRQALADLPDELPMPGDRTRPAAPTGAGDHHHFDVPAELHTRITALARAHDVSVFMVMQAALAALLSRLGAGDDIPIGSPTAGRVHEDFEELVGVFVNTLVLRTDLSGDPTFAELLTRVRETDLAAYAHQDLPFERLVGELNPSRSLSRSPLFQVMLAFQNTYQHDGIGALRHLSGLDAELLPSHTGTAEFDLSFDFGERFTPDGSPAGMYGGLEYSTDLFSPDTAHLLADRLLRLIDQVCADPARPVSALAVVSAGERRRVVVEWNATGRVVPSVSLADLFVEQVRRSPDAVAVVFEGVSVSYAELDARAGALAGWLVGCGVGVGDRVGVMVPRSVELVVSLLAVHKVGAAYVPVDVGYPVERVRYVLEDAAPSVVLTVAEGVSRVPDGVPVGCVDEVLSGGGGFVPRAVPGGAAYVMYTSGSTGRPKGVVVPHQGVVNRLLWMQHTYALTADDRVLQKTPTGFDVSVWEFFWPLITGATLVVARPDGHRDPAYLAELIQREHITTAHFVPSMLGAFLSEPAAAECTTLTRVICSGEALPGELRDRFTDTLDAELHNLYGPTEASVDVTYHPCVPAERGTQAVAIGRPVWNTSVFVLDGGLRPVGVGVVGELYLAGVQLAYGYWGRAGLSAERFVACPFGVSGSRMYRTGDLVRWTSGGELVFVGRVDDQVKVRGQRVELGEVQGVVSVAPGVGQCAVVVRDEGGGDVRLVAYVVPVVGGVVDAGVVRSWVGERLPEGMVPSAVVVLDGLPVTVNGKLDRGALPAPEYRVGGGRLPRGPREEILCGLFAEVLGVAEVGVDDSFFDLGGHSLLVTRLVSRIRTVLGAELPLQRVFRTPTVAGVADALATADQARPPVTARPRPDRLPLSYAQERLWFLDRFEGPGATYNLPLVLNLSGGLDREALRAALADVVARHEPLRTVFAEDAEGPHQVVRDDADLDLSVVTTHTERLDADLTAAARRPFDLTAEPPLRVTLFETSGDEHVLLLLLHHVAADGWSLPVLAEDLAAAYTARLDGAAPAWQPLPLGYADVAVWQREVLGSGDDPRSLLGGQLEFWRERLEGLPEELALPVDRPRPVVASYRGERLEFEVPAGLHARVVEVARAHRVSVFMVMQAALAALLTRLGAGTDVPIGTPVAGRGDEAVERLVGCFVNTLVLRTDTSGDPTFADLLDRVREADLAAYDHQDLPFERLVAELKPERSLARHPLVQVVLTFDTDGPAHERIRTAMPGLTVTEHAATTGAAKFDLVLGFAERRTPDGDPDGLRAALVFATDLFDETTARSLTTRFLDLLAAVAERPELPLHAVDVLVGEERVPVAGLGVEGVRSTVPELFEARVAQGPERTAVVCGGESLSYGELDARAERLAHVLMGRGVGPGDFVALALPRSVELVVAVLGVLKAGAAYVPVDPAYPVDRIAYTVEDCRPKLVVTAAEVVERLGSFGGAVLVLDDPVVVAELAGMPAAGSAGCRVGLVPEQAAYVIYTSGSTGRPKGVVVAHRNVVRLFEATDGWFGFGPDDVWTLFHSFAFDFSVWELWGALLYGGRLVVVPHEVSRSPGDFLDLLVRERVTVLNQTPSAFHQLSQADAERPGADLALRYVVFGGEALEPSRLADWFARRGERSPVLVNMYGITETTVHVTYLPMSAGLAAGQSRSLIGGGIPDLRVYVLDEWLRPVPFGVMGEMYVGGRGPAVGYLGRAGLTAGRFVADPFAGDGSRMYRTGDLARRLRDGGLEYLGRADDQVKIRGFRIELGEIEATLVAHPAVADAAVVVHEDRPGDKRLVAYVVPADGAPDHRPLRERTAAELPEYMVPSQFVTLDVLPLTANGKLDRKALPAPGPIDGAGAGRAPRTAREEILCGLFADVLGVERVTVDDDFFALGGHSLLATRLIGRIRAALGAELSVRALFEAPTVAELAGRLGTADAARTALTRAEPRPERIPLSYAQQRLWFLQHLQGPSPAYNIPAALRLSGDLDRDALYLALRDLVTRHESLRTVFAEDGEGPRQQILHPAEALPGLPVEDVTEDRLDAVLADAARTGLDLTADAPLRARLYALAPREHVLMLVVHHAATDGWSLQPLARDLATAYTARADGRAPHWRPLPVQYADYSLWQHTHLGSEDDPDSAISRQLAHWTEALAGVPAELTLPTDHPRPLVASEDGDAVAFEVPAQVHEGLLRLAHSSGASLFMVVQTALAALLTRLGAGHDIPIGTPVAGRNDEALEDLIGFFVNTLVLRTDTSGNPAFTELLDRVRTTDLAAYDHQDVPFERLVDALNPERSLGRHPLFQVSLTVDGSDRQDALDAVGQLPGLTVTGHPVSTRAAKFDLSFVVEERPGDGAGPAGLRGAVEFRTDLFDRRTADTVAERFVRVLTAVAERPSARIGEVDVLVGEERVPVAGLGVEGVRSTVPELFEARVAQGPERTAVVCGGESLSYGELDARAERLAHVLMGRGVGPGDFVALALPRSVELVVAVLGVLKAGAAYVPVDPAYPVDRIAYTVEDCAPAVLVTVSEVAERVPAAGPRLVLDDPVVVAELAGMPAAGSAGCRVGLVPEQAAYVIYTSGSTGRPKGVVVAHRNVVRLFEATDGWFGFGPDDVWTLFHSFAFDFSVWELWGALLYGGRLVVVPHEVSRSPGDFLDLLVRERVTVLNQTPSAFHQLSQADAERPGADLALRYVVFGGEALEPSRLADWFARRGERSPVLVNMYGITETTVHVTYLPMSAGLAAGQSRSLIGGGIPDLRVYVLDEWLRPVPFGVMGEMYVGGRGPAVGYLGRAGLTAGRFVADPFAGDGSRMYRTGDLARRLRDGGLEYLGRADDQVKIRGFRIELGEIEATLARHPEVGQCAVVVREDRPGDKRLVAYAVPAAGTTALPDTARLREHLARDLPDYMVPMAIVPLDTLPLTPNGKIDQRALPRPVYGDETRRRGPRTAREKALCALFGEVLGQDEIGVDEGFFALGGDSIMAIQLVSAARRAGFELTVREVFEHQTVAALAHTVRDADGHTGRPLDEPGGTGPVPLLPINHWFAELAGPVDHFSQSQLVRTPAGTDLERLERALQAVLDHHDALRMILHIDDIDDIDDTGDTGGAGAVGWRLEIPEGPGPRAADVLHRVDVSRLDEEERRRALVSEGTAARARLAPRDGTMVQAVWFDAGPDRQGRLLLAVHHLAVDGVSWRILLPDLAEAWRADAAGDAPPLQPVGTSLRGWALRLAELAATRPDTELARWETVLDTPDPLAGLPAPDPARDTYASAGHLTLTLPPDITSAVLGAVPAAFRAGPDEVLLAAFTLALSEWRQGDGRQQAGDVLVDLEGHGREEEFAGGADLSRTVGWFTALYPVRLGTGSLDRADAWAGGPTAGDLVKRVKEQLRAVPDRGMGYGLARYLDPRTARRLAARPRPRIGFNYLGRYTVGADADADDWSVVAGADTGSDHDPGMPLPHAVEVNAATRDTAHGPELVAVWTWAAGLLTEDRAEELARLWFRALEALAAHAERPDAGGLTPSDVALSSIDQREIDEFEEELTQEWETHT</sequence>
<name>A0A0H4TNC5_9ACTN</name>
<dbReference type="FunFam" id="3.40.50.980:FF:000001">
    <property type="entry name" value="Non-ribosomal peptide synthetase"/>
    <property type="match status" value="4"/>
</dbReference>
<dbReference type="FunFam" id="3.40.50.980:FF:000002">
    <property type="entry name" value="Enterobactin synthetase component F"/>
    <property type="match status" value="3"/>
</dbReference>
<evidence type="ECO:0000256" key="4">
    <source>
        <dbReference type="ARBA" id="ARBA00022553"/>
    </source>
</evidence>
<dbReference type="InterPro" id="IPR020806">
    <property type="entry name" value="PKS_PP-bd"/>
</dbReference>
<dbReference type="GO" id="GO:0003824">
    <property type="term" value="F:catalytic activity"/>
    <property type="evidence" value="ECO:0007669"/>
    <property type="project" value="UniProtKB-KW"/>
</dbReference>
<dbReference type="EMBL" id="KP756960">
    <property type="protein sequence ID" value="AKQ13295.1"/>
    <property type="molecule type" value="Genomic_DNA"/>
</dbReference>
<dbReference type="InterPro" id="IPR009081">
    <property type="entry name" value="PP-bd_ACP"/>
</dbReference>
<dbReference type="Gene3D" id="3.30.300.30">
    <property type="match status" value="4"/>
</dbReference>
<dbReference type="InterPro" id="IPR001242">
    <property type="entry name" value="Condensation_dom"/>
</dbReference>
<feature type="domain" description="Carrier" evidence="8">
    <location>
        <begin position="4142"/>
        <end position="4216"/>
    </location>
</feature>
<dbReference type="FunFam" id="2.30.38.10:FF:000001">
    <property type="entry name" value="Non-ribosomal peptide synthetase PvdI"/>
    <property type="match status" value="1"/>
</dbReference>
<dbReference type="GO" id="GO:0031177">
    <property type="term" value="F:phosphopantetheine binding"/>
    <property type="evidence" value="ECO:0007669"/>
    <property type="project" value="InterPro"/>
</dbReference>
<evidence type="ECO:0000256" key="1">
    <source>
        <dbReference type="ARBA" id="ARBA00001957"/>
    </source>
</evidence>
<dbReference type="PROSITE" id="PS00455">
    <property type="entry name" value="AMP_BINDING"/>
    <property type="match status" value="4"/>
</dbReference>
<dbReference type="InterPro" id="IPR000873">
    <property type="entry name" value="AMP-dep_synth/lig_dom"/>
</dbReference>
<dbReference type="GO" id="GO:0044550">
    <property type="term" value="P:secondary metabolite biosynthetic process"/>
    <property type="evidence" value="ECO:0007669"/>
    <property type="project" value="UniProtKB-ARBA"/>
</dbReference>
<keyword evidence="3" id="KW-0596">Phosphopantetheine</keyword>
<dbReference type="FunFam" id="1.10.1200.10:FF:000016">
    <property type="entry name" value="Non-ribosomal peptide synthase"/>
    <property type="match status" value="3"/>
</dbReference>
<dbReference type="InterPro" id="IPR020845">
    <property type="entry name" value="AMP-binding_CS"/>
</dbReference>
<evidence type="ECO:0000313" key="9">
    <source>
        <dbReference type="EMBL" id="AKQ13295.1"/>
    </source>
</evidence>
<keyword evidence="6" id="KW-0045">Antibiotic biosynthesis</keyword>
<dbReference type="GO" id="GO:0072330">
    <property type="term" value="P:monocarboxylic acid biosynthetic process"/>
    <property type="evidence" value="ECO:0007669"/>
    <property type="project" value="UniProtKB-ARBA"/>
</dbReference>
<dbReference type="Pfam" id="PF00668">
    <property type="entry name" value="Condensation"/>
    <property type="match status" value="5"/>
</dbReference>
<dbReference type="SMART" id="SM00823">
    <property type="entry name" value="PKS_PP"/>
    <property type="match status" value="4"/>
</dbReference>
<feature type="domain" description="Carrier" evidence="8">
    <location>
        <begin position="1999"/>
        <end position="2074"/>
    </location>
</feature>
<dbReference type="CDD" id="cd17646">
    <property type="entry name" value="A_NRPS_AB3403-like"/>
    <property type="match status" value="1"/>
</dbReference>
<keyword evidence="5" id="KW-0677">Repeat</keyword>
<comment type="cofactor">
    <cofactor evidence="1">
        <name>pantetheine 4'-phosphate</name>
        <dbReference type="ChEBI" id="CHEBI:47942"/>
    </cofactor>
</comment>
<feature type="region of interest" description="Disordered" evidence="7">
    <location>
        <begin position="1007"/>
        <end position="1029"/>
    </location>
</feature>
<evidence type="ECO:0000256" key="3">
    <source>
        <dbReference type="ARBA" id="ARBA00022450"/>
    </source>
</evidence>
<dbReference type="PROSITE" id="PS00012">
    <property type="entry name" value="PHOSPHOPANTETHEINE"/>
    <property type="match status" value="4"/>
</dbReference>
<evidence type="ECO:0000256" key="5">
    <source>
        <dbReference type="ARBA" id="ARBA00022737"/>
    </source>
</evidence>
<evidence type="ECO:0000256" key="2">
    <source>
        <dbReference type="ARBA" id="ARBA00006432"/>
    </source>
</evidence>
<dbReference type="NCBIfam" id="NF003417">
    <property type="entry name" value="PRK04813.1"/>
    <property type="match status" value="4"/>
</dbReference>
<dbReference type="InterPro" id="IPR045851">
    <property type="entry name" value="AMP-bd_C_sf"/>
</dbReference>
<dbReference type="CDD" id="cd17643">
    <property type="entry name" value="A_NRPS_Cytc1-like"/>
    <property type="match status" value="2"/>
</dbReference>
<dbReference type="PANTHER" id="PTHR45527:SF1">
    <property type="entry name" value="FATTY ACID SYNTHASE"/>
    <property type="match status" value="1"/>
</dbReference>
<comment type="similarity">
    <text evidence="2">Belongs to the ATP-dependent AMP-binding enzyme family.</text>
</comment>
<dbReference type="Pfam" id="PF00501">
    <property type="entry name" value="AMP-binding"/>
    <property type="match status" value="4"/>
</dbReference>
<dbReference type="GO" id="GO:0005829">
    <property type="term" value="C:cytosol"/>
    <property type="evidence" value="ECO:0007669"/>
    <property type="project" value="TreeGrafter"/>
</dbReference>
<dbReference type="FunFam" id="3.30.300.30:FF:000010">
    <property type="entry name" value="Enterobactin synthetase component F"/>
    <property type="match status" value="3"/>
</dbReference>
<dbReference type="PANTHER" id="PTHR45527">
    <property type="entry name" value="NONRIBOSOMAL PEPTIDE SYNTHETASE"/>
    <property type="match status" value="1"/>
</dbReference>
<dbReference type="Gene3D" id="3.30.559.10">
    <property type="entry name" value="Chloramphenicol acetyltransferase-like domain"/>
    <property type="match status" value="5"/>
</dbReference>
<dbReference type="SUPFAM" id="SSF56801">
    <property type="entry name" value="Acetyl-CoA synthetase-like"/>
    <property type="match status" value="4"/>
</dbReference>
<dbReference type="InterPro" id="IPR025110">
    <property type="entry name" value="AMP-bd_C"/>
</dbReference>
<accession>A0A0H4TNC5</accession>
<dbReference type="GO" id="GO:0017000">
    <property type="term" value="P:antibiotic biosynthetic process"/>
    <property type="evidence" value="ECO:0007669"/>
    <property type="project" value="UniProtKB-KW"/>
</dbReference>
<dbReference type="Gene3D" id="2.30.38.10">
    <property type="entry name" value="Luciferase, Domain 3"/>
    <property type="match status" value="1"/>
</dbReference>
<evidence type="ECO:0000259" key="8">
    <source>
        <dbReference type="PROSITE" id="PS50075"/>
    </source>
</evidence>
<gene>
    <name evidence="9" type="primary">tem20</name>
</gene>
<dbReference type="Pfam" id="PF13193">
    <property type="entry name" value="AMP-binding_C"/>
    <property type="match status" value="4"/>
</dbReference>
<dbReference type="NCBIfam" id="TIGR01720">
    <property type="entry name" value="NRPS-para261"/>
    <property type="match status" value="1"/>
</dbReference>
<dbReference type="CDD" id="cd19534">
    <property type="entry name" value="E_NRPS"/>
    <property type="match status" value="1"/>
</dbReference>
<feature type="domain" description="Carrier" evidence="8">
    <location>
        <begin position="3068"/>
        <end position="3143"/>
    </location>
</feature>
<dbReference type="InterPro" id="IPR036736">
    <property type="entry name" value="ACP-like_sf"/>
</dbReference>
<dbReference type="GO" id="GO:0043041">
    <property type="term" value="P:amino acid activation for nonribosomal peptide biosynthetic process"/>
    <property type="evidence" value="ECO:0007669"/>
    <property type="project" value="TreeGrafter"/>
</dbReference>
<dbReference type="Gene3D" id="3.40.50.980">
    <property type="match status" value="2"/>
</dbReference>
<dbReference type="FunFam" id="3.40.50.12780:FF:000012">
    <property type="entry name" value="Non-ribosomal peptide synthetase"/>
    <property type="match status" value="4"/>
</dbReference>
<evidence type="ECO:0000256" key="6">
    <source>
        <dbReference type="ARBA" id="ARBA00023194"/>
    </source>
</evidence>
<dbReference type="InterPro" id="IPR042099">
    <property type="entry name" value="ANL_N_sf"/>
</dbReference>
<dbReference type="CDD" id="cd19540">
    <property type="entry name" value="LCL_NRPS-like"/>
    <property type="match status" value="3"/>
</dbReference>
<reference evidence="9" key="1">
    <citation type="journal article" date="2015" name="J. Am. Chem. Soc.">
        <title>Biosynthetic Studies of Telomycin Reveal New Lipopeptides with Enhanced Activity.</title>
        <authorList>
            <person name="Fu C."/>
            <person name="Keller L."/>
            <person name="Bauer A."/>
            <person name="Broenstrup M."/>
            <person name="Froidbise A."/>
            <person name="Hammann P."/>
            <person name="Herrmann J."/>
            <person name="Mondesert G."/>
            <person name="Kurz M."/>
            <person name="Schiell M."/>
            <person name="Schummer D."/>
            <person name="Toti L."/>
            <person name="Wink J."/>
            <person name="Mueller R."/>
        </authorList>
    </citation>
    <scope>NUCLEOTIDE SEQUENCE</scope>
    <source>
        <strain evidence="9">ATCC 12646</strain>
    </source>
</reference>
<dbReference type="InterPro" id="IPR010071">
    <property type="entry name" value="AA_adenyl_dom"/>
</dbReference>
<dbReference type="Gene3D" id="3.40.50.12780">
    <property type="entry name" value="N-terminal domain of ligase-like"/>
    <property type="match status" value="3"/>
</dbReference>
<dbReference type="SUPFAM" id="SSF52777">
    <property type="entry name" value="CoA-dependent acyltransferases"/>
    <property type="match status" value="10"/>
</dbReference>
<protein>
    <submittedName>
        <fullName evidence="9">Non-ribosomal peptide synthetase</fullName>
    </submittedName>
</protein>
<organism evidence="9">
    <name type="scientific">Streptomyces canus</name>
    <dbReference type="NCBI Taxonomy" id="58343"/>
    <lineage>
        <taxon>Bacteria</taxon>
        <taxon>Bacillati</taxon>
        <taxon>Actinomycetota</taxon>
        <taxon>Actinomycetes</taxon>
        <taxon>Kitasatosporales</taxon>
        <taxon>Streptomycetaceae</taxon>
        <taxon>Streptomyces</taxon>
        <taxon>Streptomyces aurantiacus group</taxon>
    </lineage>
</organism>
<dbReference type="InterPro" id="IPR010060">
    <property type="entry name" value="NRPS_synth"/>
</dbReference>
<feature type="domain" description="Carrier" evidence="8">
    <location>
        <begin position="936"/>
        <end position="1011"/>
    </location>
</feature>
<dbReference type="PROSITE" id="PS50075">
    <property type="entry name" value="CARRIER"/>
    <property type="match status" value="4"/>
</dbReference>